<proteinExistence type="inferred from homology"/>
<dbReference type="GO" id="GO:0007059">
    <property type="term" value="P:chromosome segregation"/>
    <property type="evidence" value="ECO:0007669"/>
    <property type="project" value="UniProtKB-KW"/>
</dbReference>
<dbReference type="InterPro" id="IPR041468">
    <property type="entry name" value="HTH_ParB/Spo0J"/>
</dbReference>
<evidence type="ECO:0000313" key="6">
    <source>
        <dbReference type="EMBL" id="SFI75554.1"/>
    </source>
</evidence>
<dbReference type="Pfam" id="PF23552">
    <property type="entry name" value="ParB_C"/>
    <property type="match status" value="1"/>
</dbReference>
<feature type="region of interest" description="Disordered" evidence="4">
    <location>
        <begin position="244"/>
        <end position="263"/>
    </location>
</feature>
<keyword evidence="3" id="KW-0238">DNA-binding</keyword>
<dbReference type="GO" id="GO:0005694">
    <property type="term" value="C:chromosome"/>
    <property type="evidence" value="ECO:0007669"/>
    <property type="project" value="TreeGrafter"/>
</dbReference>
<dbReference type="SUPFAM" id="SSF109709">
    <property type="entry name" value="KorB DNA-binding domain-like"/>
    <property type="match status" value="1"/>
</dbReference>
<evidence type="ECO:0000256" key="1">
    <source>
        <dbReference type="ARBA" id="ARBA00006295"/>
    </source>
</evidence>
<dbReference type="GO" id="GO:0003677">
    <property type="term" value="F:DNA binding"/>
    <property type="evidence" value="ECO:0007669"/>
    <property type="project" value="UniProtKB-KW"/>
</dbReference>
<dbReference type="STRING" id="1576369.SAMN05421753_11234"/>
<dbReference type="FunFam" id="1.10.10.2830:FF:000001">
    <property type="entry name" value="Chromosome partitioning protein ParB"/>
    <property type="match status" value="1"/>
</dbReference>
<name>A0A1I3KT40_9PLAN</name>
<dbReference type="SUPFAM" id="SSF110849">
    <property type="entry name" value="ParB/Sulfiredoxin"/>
    <property type="match status" value="1"/>
</dbReference>
<dbReference type="PANTHER" id="PTHR33375:SF1">
    <property type="entry name" value="CHROMOSOME-PARTITIONING PROTEIN PARB-RELATED"/>
    <property type="match status" value="1"/>
</dbReference>
<feature type="region of interest" description="Disordered" evidence="4">
    <location>
        <begin position="268"/>
        <end position="323"/>
    </location>
</feature>
<feature type="compositionally biased region" description="Basic and acidic residues" evidence="4">
    <location>
        <begin position="268"/>
        <end position="304"/>
    </location>
</feature>
<dbReference type="GO" id="GO:0045881">
    <property type="term" value="P:positive regulation of sporulation resulting in formation of a cellular spore"/>
    <property type="evidence" value="ECO:0007669"/>
    <property type="project" value="TreeGrafter"/>
</dbReference>
<dbReference type="InterPro" id="IPR003115">
    <property type="entry name" value="ParB_N"/>
</dbReference>
<dbReference type="EMBL" id="FOQD01000012">
    <property type="protein sequence ID" value="SFI75554.1"/>
    <property type="molecule type" value="Genomic_DNA"/>
</dbReference>
<keyword evidence="2" id="KW-0159">Chromosome partition</keyword>
<dbReference type="NCBIfam" id="TIGR00180">
    <property type="entry name" value="parB_part"/>
    <property type="match status" value="1"/>
</dbReference>
<reference evidence="7" key="1">
    <citation type="submission" date="2016-10" db="EMBL/GenBank/DDBJ databases">
        <authorList>
            <person name="Varghese N."/>
            <person name="Submissions S."/>
        </authorList>
    </citation>
    <scope>NUCLEOTIDE SEQUENCE [LARGE SCALE GENOMIC DNA]</scope>
    <source>
        <strain evidence="7">DSM 26348</strain>
    </source>
</reference>
<comment type="similarity">
    <text evidence="1">Belongs to the ParB family.</text>
</comment>
<dbReference type="InterPro" id="IPR057240">
    <property type="entry name" value="ParB_dimer_C"/>
</dbReference>
<sequence>MSDTATMPPQRRLGRGLSALLGGGGPAFNESAQELNSELRQIPTAELTSNPFQPRQHFDAEALGELSASIKEHGILQPLLVREVNGGFQLIAGERRWQAAQKAGLVTVPCRVVDVVDKTACEFALEENLKRKDLSDLEKAQAFRDYIQQFECSIEELSKQLSMSRSAVSNMLRLLDLPAPVKKALNSGRISAGHARALLSLPEAEQLEMSGRIQAEQMTVRQVEAAVKKLLGRDTPVEAAPVTEAQAPQGEGQPGEQAQHQHDVGHVENHSGEHHHQGEHQQGEHHHGEQHHGHHEGQHQHGDQHPQTIPISEGESHRTHHVESLENQLRDLLGVRVEIHLNSKDSGQIVVSFGNNDEFERILGTLRRNAA</sequence>
<evidence type="ECO:0000256" key="4">
    <source>
        <dbReference type="SAM" id="MobiDB-lite"/>
    </source>
</evidence>
<feature type="domain" description="ParB-like N-terminal" evidence="5">
    <location>
        <begin position="40"/>
        <end position="129"/>
    </location>
</feature>
<feature type="compositionally biased region" description="Low complexity" evidence="4">
    <location>
        <begin position="244"/>
        <end position="258"/>
    </location>
</feature>
<dbReference type="PANTHER" id="PTHR33375">
    <property type="entry name" value="CHROMOSOME-PARTITIONING PROTEIN PARB-RELATED"/>
    <property type="match status" value="1"/>
</dbReference>
<dbReference type="RefSeq" id="WP_092051770.1">
    <property type="nucleotide sequence ID" value="NZ_FOQD01000012.1"/>
</dbReference>
<evidence type="ECO:0000256" key="3">
    <source>
        <dbReference type="ARBA" id="ARBA00023125"/>
    </source>
</evidence>
<dbReference type="OrthoDB" id="9802051at2"/>
<dbReference type="Pfam" id="PF02195">
    <property type="entry name" value="ParB_N"/>
    <property type="match status" value="1"/>
</dbReference>
<dbReference type="InterPro" id="IPR050336">
    <property type="entry name" value="Chromosome_partition/occlusion"/>
</dbReference>
<dbReference type="InterPro" id="IPR004437">
    <property type="entry name" value="ParB/RepB/Spo0J"/>
</dbReference>
<dbReference type="Pfam" id="PF17762">
    <property type="entry name" value="HTH_ParB"/>
    <property type="match status" value="1"/>
</dbReference>
<dbReference type="FunFam" id="3.90.1530.30:FF:000001">
    <property type="entry name" value="Chromosome partitioning protein ParB"/>
    <property type="match status" value="1"/>
</dbReference>
<dbReference type="Proteomes" id="UP000199518">
    <property type="component" value="Unassembled WGS sequence"/>
</dbReference>
<dbReference type="SMART" id="SM00470">
    <property type="entry name" value="ParB"/>
    <property type="match status" value="1"/>
</dbReference>
<organism evidence="6 7">
    <name type="scientific">Planctomicrobium piriforme</name>
    <dbReference type="NCBI Taxonomy" id="1576369"/>
    <lineage>
        <taxon>Bacteria</taxon>
        <taxon>Pseudomonadati</taxon>
        <taxon>Planctomycetota</taxon>
        <taxon>Planctomycetia</taxon>
        <taxon>Planctomycetales</taxon>
        <taxon>Planctomycetaceae</taxon>
        <taxon>Planctomicrobium</taxon>
    </lineage>
</organism>
<dbReference type="InterPro" id="IPR036086">
    <property type="entry name" value="ParB/Sulfiredoxin_sf"/>
</dbReference>
<protein>
    <submittedName>
        <fullName evidence="6">Chromosome partitioning protein, ParB family</fullName>
    </submittedName>
</protein>
<gene>
    <name evidence="6" type="ORF">SAMN05421753_11234</name>
</gene>
<dbReference type="Gene3D" id="3.90.1530.30">
    <property type="match status" value="1"/>
</dbReference>
<accession>A0A1I3KT40</accession>
<evidence type="ECO:0000259" key="5">
    <source>
        <dbReference type="SMART" id="SM00470"/>
    </source>
</evidence>
<dbReference type="CDD" id="cd16393">
    <property type="entry name" value="SPO0J_N"/>
    <property type="match status" value="1"/>
</dbReference>
<evidence type="ECO:0000313" key="7">
    <source>
        <dbReference type="Proteomes" id="UP000199518"/>
    </source>
</evidence>
<keyword evidence="7" id="KW-1185">Reference proteome</keyword>
<dbReference type="AlphaFoldDB" id="A0A1I3KT40"/>
<feature type="compositionally biased region" description="Basic and acidic residues" evidence="4">
    <location>
        <begin position="314"/>
        <end position="323"/>
    </location>
</feature>
<dbReference type="Gene3D" id="1.10.10.2830">
    <property type="match status" value="1"/>
</dbReference>
<evidence type="ECO:0000256" key="2">
    <source>
        <dbReference type="ARBA" id="ARBA00022829"/>
    </source>
</evidence>